<dbReference type="GO" id="GO:0004737">
    <property type="term" value="F:pyruvate decarboxylase activity"/>
    <property type="evidence" value="ECO:0007669"/>
    <property type="project" value="TreeGrafter"/>
</dbReference>
<comment type="caution">
    <text evidence="6">The sequence shown here is derived from an EMBL/GenBank/DDBJ whole genome shotgun (WGS) entry which is preliminary data.</text>
</comment>
<dbReference type="GO" id="GO:0000949">
    <property type="term" value="P:aromatic amino acid family catabolic process to alcohol via Ehrlich pathway"/>
    <property type="evidence" value="ECO:0007669"/>
    <property type="project" value="TreeGrafter"/>
</dbReference>
<proteinExistence type="inferred from homology"/>
<keyword evidence="4" id="KW-0460">Magnesium</keyword>
<keyword evidence="7" id="KW-1185">Reference proteome</keyword>
<gene>
    <name evidence="6" type="ORF">QYE76_033510</name>
</gene>
<protein>
    <submittedName>
        <fullName evidence="6">Uncharacterized protein</fullName>
    </submittedName>
</protein>
<dbReference type="InterPro" id="IPR012110">
    <property type="entry name" value="PDC/IPDC-like"/>
</dbReference>
<evidence type="ECO:0000313" key="7">
    <source>
        <dbReference type="Proteomes" id="UP001231189"/>
    </source>
</evidence>
<dbReference type="EMBL" id="JAUUTY010000007">
    <property type="protein sequence ID" value="KAK1609837.1"/>
    <property type="molecule type" value="Genomic_DNA"/>
</dbReference>
<evidence type="ECO:0000256" key="1">
    <source>
        <dbReference type="ARBA" id="ARBA00001964"/>
    </source>
</evidence>
<dbReference type="GO" id="GO:0046872">
    <property type="term" value="F:metal ion binding"/>
    <property type="evidence" value="ECO:0007669"/>
    <property type="project" value="UniProtKB-KW"/>
</dbReference>
<keyword evidence="5" id="KW-0786">Thiamine pyrophosphate</keyword>
<comment type="similarity">
    <text evidence="2">Belongs to the TPP enzyme family.</text>
</comment>
<evidence type="ECO:0000256" key="4">
    <source>
        <dbReference type="ARBA" id="ARBA00022842"/>
    </source>
</evidence>
<evidence type="ECO:0000256" key="2">
    <source>
        <dbReference type="ARBA" id="ARBA00007812"/>
    </source>
</evidence>
<dbReference type="Proteomes" id="UP001231189">
    <property type="component" value="Unassembled WGS sequence"/>
</dbReference>
<evidence type="ECO:0000256" key="5">
    <source>
        <dbReference type="ARBA" id="ARBA00023052"/>
    </source>
</evidence>
<evidence type="ECO:0000256" key="3">
    <source>
        <dbReference type="ARBA" id="ARBA00022723"/>
    </source>
</evidence>
<evidence type="ECO:0000313" key="6">
    <source>
        <dbReference type="EMBL" id="KAK1609837.1"/>
    </source>
</evidence>
<dbReference type="PANTHER" id="PTHR43452:SF6">
    <property type="entry name" value="PYRUVATE DECARBOXYLASE 2"/>
    <property type="match status" value="1"/>
</dbReference>
<dbReference type="PANTHER" id="PTHR43452">
    <property type="entry name" value="PYRUVATE DECARBOXYLASE"/>
    <property type="match status" value="1"/>
</dbReference>
<keyword evidence="3" id="KW-0479">Metal-binding</keyword>
<comment type="cofactor">
    <cofactor evidence="1">
        <name>thiamine diphosphate</name>
        <dbReference type="ChEBI" id="CHEBI:58937"/>
    </cofactor>
</comment>
<sequence>MLRLDLLHRIPNYTSLFRPPSMTSRLALTRRVQLAFRRGSAPLLLRLVPLVVHLPAWLRQILAAARTPRRQTLAMGSGSGCRCCSAHEHLRMHPQRPRPPPRLPLLLIHYYIGYLHDDYYVFLVYDLCFPLLLHGCGFTAPQQQWWSQSYVYCQLDSSWLGMNSKCSIKVEIHDGPYNVIKNWNYTGLVEAIHNAEAKCWTAKVIPLSLQPRYSTVLCQLFALSTVFIQYT</sequence>
<dbReference type="GO" id="GO:0005829">
    <property type="term" value="C:cytosol"/>
    <property type="evidence" value="ECO:0007669"/>
    <property type="project" value="TreeGrafter"/>
</dbReference>
<name>A0AAD8QXJ4_LOLMU</name>
<dbReference type="AlphaFoldDB" id="A0AAD8QXJ4"/>
<organism evidence="6 7">
    <name type="scientific">Lolium multiflorum</name>
    <name type="common">Italian ryegrass</name>
    <name type="synonym">Lolium perenne subsp. multiflorum</name>
    <dbReference type="NCBI Taxonomy" id="4521"/>
    <lineage>
        <taxon>Eukaryota</taxon>
        <taxon>Viridiplantae</taxon>
        <taxon>Streptophyta</taxon>
        <taxon>Embryophyta</taxon>
        <taxon>Tracheophyta</taxon>
        <taxon>Spermatophyta</taxon>
        <taxon>Magnoliopsida</taxon>
        <taxon>Liliopsida</taxon>
        <taxon>Poales</taxon>
        <taxon>Poaceae</taxon>
        <taxon>BOP clade</taxon>
        <taxon>Pooideae</taxon>
        <taxon>Poodae</taxon>
        <taxon>Poeae</taxon>
        <taxon>Poeae Chloroplast Group 2 (Poeae type)</taxon>
        <taxon>Loliodinae</taxon>
        <taxon>Loliinae</taxon>
        <taxon>Lolium</taxon>
    </lineage>
</organism>
<accession>A0AAD8QXJ4</accession>
<reference evidence="6" key="1">
    <citation type="submission" date="2023-07" db="EMBL/GenBank/DDBJ databases">
        <title>A chromosome-level genome assembly of Lolium multiflorum.</title>
        <authorList>
            <person name="Chen Y."/>
            <person name="Copetti D."/>
            <person name="Kolliker R."/>
            <person name="Studer B."/>
        </authorList>
    </citation>
    <scope>NUCLEOTIDE SEQUENCE</scope>
    <source>
        <strain evidence="6">02402/16</strain>
        <tissue evidence="6">Leaf</tissue>
    </source>
</reference>